<keyword evidence="2" id="KW-0472">Membrane</keyword>
<feature type="region of interest" description="Disordered" evidence="1">
    <location>
        <begin position="94"/>
        <end position="116"/>
    </location>
</feature>
<proteinExistence type="predicted"/>
<dbReference type="AlphaFoldDB" id="A0AAW0MZ00"/>
<reference evidence="4" key="1">
    <citation type="submission" date="2024-04" db="EMBL/GenBank/DDBJ databases">
        <title>Salinicola lusitanus LLJ914,a marine bacterium isolated from the Okinawa Trough.</title>
        <authorList>
            <person name="Li J."/>
        </authorList>
    </citation>
    <scope>NUCLEOTIDE SEQUENCE [LARGE SCALE GENOMIC DNA]</scope>
</reference>
<keyword evidence="4" id="KW-1185">Reference proteome</keyword>
<accession>A0AAW0MZ00</accession>
<sequence length="207" mass="23025">MTVNSTANPIINKPSTTQLAVTGNKNDSTCGSEMTMVDDLMKSVQNPRVIIAFVVGVTLTAIVWALTQLCCTKRKSSLHMSDTLEMVSGTALKGISQHDNATQTHDGEEEEEEADGALCKPEVEYSDIDFSALRKQRSEEEKPRETTESEYAEIKREAMEEQEGEGGKQEGEQEKRRDEREGEGNVEEEQTEGKTKETLNLLTYDDV</sequence>
<gene>
    <name evidence="3" type="ORF">WMY93_026615</name>
</gene>
<protein>
    <submittedName>
        <fullName evidence="3">Uncharacterized protein</fullName>
    </submittedName>
</protein>
<evidence type="ECO:0000313" key="3">
    <source>
        <dbReference type="EMBL" id="KAK7886994.1"/>
    </source>
</evidence>
<evidence type="ECO:0000313" key="4">
    <source>
        <dbReference type="Proteomes" id="UP001460270"/>
    </source>
</evidence>
<keyword evidence="2" id="KW-0812">Transmembrane</keyword>
<feature type="compositionally biased region" description="Basic and acidic residues" evidence="1">
    <location>
        <begin position="136"/>
        <end position="183"/>
    </location>
</feature>
<feature type="transmembrane region" description="Helical" evidence="2">
    <location>
        <begin position="49"/>
        <end position="71"/>
    </location>
</feature>
<name>A0AAW0MZ00_9GOBI</name>
<organism evidence="3 4">
    <name type="scientific">Mugilogobius chulae</name>
    <name type="common">yellowstripe goby</name>
    <dbReference type="NCBI Taxonomy" id="88201"/>
    <lineage>
        <taxon>Eukaryota</taxon>
        <taxon>Metazoa</taxon>
        <taxon>Chordata</taxon>
        <taxon>Craniata</taxon>
        <taxon>Vertebrata</taxon>
        <taxon>Euteleostomi</taxon>
        <taxon>Actinopterygii</taxon>
        <taxon>Neopterygii</taxon>
        <taxon>Teleostei</taxon>
        <taxon>Neoteleostei</taxon>
        <taxon>Acanthomorphata</taxon>
        <taxon>Gobiaria</taxon>
        <taxon>Gobiiformes</taxon>
        <taxon>Gobioidei</taxon>
        <taxon>Gobiidae</taxon>
        <taxon>Gobionellinae</taxon>
        <taxon>Mugilogobius</taxon>
    </lineage>
</organism>
<comment type="caution">
    <text evidence="3">The sequence shown here is derived from an EMBL/GenBank/DDBJ whole genome shotgun (WGS) entry which is preliminary data.</text>
</comment>
<feature type="region of interest" description="Disordered" evidence="1">
    <location>
        <begin position="130"/>
        <end position="207"/>
    </location>
</feature>
<dbReference type="EMBL" id="JBBPFD010000019">
    <property type="protein sequence ID" value="KAK7886994.1"/>
    <property type="molecule type" value="Genomic_DNA"/>
</dbReference>
<keyword evidence="2" id="KW-1133">Transmembrane helix</keyword>
<evidence type="ECO:0000256" key="1">
    <source>
        <dbReference type="SAM" id="MobiDB-lite"/>
    </source>
</evidence>
<dbReference type="Proteomes" id="UP001460270">
    <property type="component" value="Unassembled WGS sequence"/>
</dbReference>
<evidence type="ECO:0000256" key="2">
    <source>
        <dbReference type="SAM" id="Phobius"/>
    </source>
</evidence>